<comment type="caution">
    <text evidence="2">The sequence shown here is derived from an EMBL/GenBank/DDBJ whole genome shotgun (WGS) entry which is preliminary data.</text>
</comment>
<dbReference type="PANTHER" id="PTHR42827:SF1">
    <property type="entry name" value="IRON-SULFUR CLUSTER-BINDING PROTEIN"/>
    <property type="match status" value="1"/>
</dbReference>
<dbReference type="AlphaFoldDB" id="A0A2M7SCU9"/>
<feature type="domain" description="4Fe-4S ferredoxin-type" evidence="1">
    <location>
        <begin position="157"/>
        <end position="186"/>
    </location>
</feature>
<evidence type="ECO:0000259" key="1">
    <source>
        <dbReference type="PROSITE" id="PS51379"/>
    </source>
</evidence>
<dbReference type="EMBL" id="PFMR01000121">
    <property type="protein sequence ID" value="PIZ17387.1"/>
    <property type="molecule type" value="Genomic_DNA"/>
</dbReference>
<dbReference type="PROSITE" id="PS51379">
    <property type="entry name" value="4FE4S_FER_2"/>
    <property type="match status" value="1"/>
</dbReference>
<proteinExistence type="predicted"/>
<evidence type="ECO:0000313" key="3">
    <source>
        <dbReference type="Proteomes" id="UP000229307"/>
    </source>
</evidence>
<name>A0A2M7SCU9_9BACT</name>
<reference evidence="3" key="1">
    <citation type="submission" date="2017-09" db="EMBL/GenBank/DDBJ databases">
        <title>Depth-based differentiation of microbial function through sediment-hosted aquifers and enrichment of novel symbionts in the deep terrestrial subsurface.</title>
        <authorList>
            <person name="Probst A.J."/>
            <person name="Ladd B."/>
            <person name="Jarett J.K."/>
            <person name="Geller-Mcgrath D.E."/>
            <person name="Sieber C.M.K."/>
            <person name="Emerson J.B."/>
            <person name="Anantharaman K."/>
            <person name="Thomas B.C."/>
            <person name="Malmstrom R."/>
            <person name="Stieglmeier M."/>
            <person name="Klingl A."/>
            <person name="Woyke T."/>
            <person name="Ryan C.M."/>
            <person name="Banfield J.F."/>
        </authorList>
    </citation>
    <scope>NUCLEOTIDE SEQUENCE [LARGE SCALE GENOMIC DNA]</scope>
</reference>
<dbReference type="PANTHER" id="PTHR42827">
    <property type="entry name" value="IRON-SULFUR CLUSTER-BINDING PROTEIN-RELATED"/>
    <property type="match status" value="1"/>
</dbReference>
<dbReference type="InterPro" id="IPR017896">
    <property type="entry name" value="4Fe4S_Fe-S-bd"/>
</dbReference>
<organism evidence="2 3">
    <name type="scientific">Candidatus Desantisbacteria bacterium CG_4_10_14_0_8_um_filter_48_22</name>
    <dbReference type="NCBI Taxonomy" id="1974543"/>
    <lineage>
        <taxon>Bacteria</taxon>
        <taxon>Candidatus Desantisiibacteriota</taxon>
    </lineage>
</organism>
<evidence type="ECO:0000313" key="2">
    <source>
        <dbReference type="EMBL" id="PIZ17387.1"/>
    </source>
</evidence>
<accession>A0A2M7SCU9</accession>
<gene>
    <name evidence="2" type="ORF">COY52_04640</name>
</gene>
<dbReference type="Proteomes" id="UP000229307">
    <property type="component" value="Unassembled WGS sequence"/>
</dbReference>
<sequence>MDRFEGAPKEMDPRYIFPEAKAIIGFGFRIPRGCFRGIEEGTYFAAYPSMGYAGINLVYAPSVLREVVCMIENEGYEAVPIQNMVIQSSVDILQGKKRNISVPVAPGKPAPDILLHFRIAAVACGMGEIGYSKMFLSPEFGPRQRLVFMLTDAPLEPDPIFEGNLCDRCMNCVKECSGKAISKTKTIKIKVAEKEIEWGELNEERCLLAYTGGARKTSPFLPSDFKDIDFDKIERDSGGYSIAGTQELYYKTPYNAASVNIFHHLGATEGAKGCIRACMIHLEEQGKLKNKFKKPFRKKKLWSLGGINKELGKDVGMDLS</sequence>
<protein>
    <recommendedName>
        <fullName evidence="1">4Fe-4S ferredoxin-type domain-containing protein</fullName>
    </recommendedName>
</protein>